<proteinExistence type="inferred from homology"/>
<evidence type="ECO:0000256" key="1">
    <source>
        <dbReference type="ARBA" id="ARBA00006845"/>
    </source>
</evidence>
<keyword evidence="4" id="KW-1185">Reference proteome</keyword>
<name>A0A2P7Q2Y5_9FIRM</name>
<comment type="similarity">
    <text evidence="1">Belongs to the barstar family.</text>
</comment>
<protein>
    <submittedName>
        <fullName evidence="3">Barstar domain protein</fullName>
    </submittedName>
</protein>
<comment type="caution">
    <text evidence="3">The sequence shown here is derived from an EMBL/GenBank/DDBJ whole genome shotgun (WGS) entry which is preliminary data.</text>
</comment>
<dbReference type="Pfam" id="PF01337">
    <property type="entry name" value="Barstar"/>
    <property type="match status" value="1"/>
</dbReference>
<evidence type="ECO:0000313" key="3">
    <source>
        <dbReference type="EMBL" id="PSJ32331.1"/>
    </source>
</evidence>
<dbReference type="OrthoDB" id="7575400at2"/>
<feature type="domain" description="Barstar (barnase inhibitor)" evidence="2">
    <location>
        <begin position="1"/>
        <end position="43"/>
    </location>
</feature>
<evidence type="ECO:0000259" key="2">
    <source>
        <dbReference type="Pfam" id="PF01337"/>
    </source>
</evidence>
<dbReference type="AlphaFoldDB" id="A0A2P7Q2Y5"/>
<dbReference type="SUPFAM" id="SSF52038">
    <property type="entry name" value="Barstar-related"/>
    <property type="match status" value="1"/>
</dbReference>
<gene>
    <name evidence="3" type="ORF">UF10_00785</name>
</gene>
<sequence length="75" mass="8528">MEKLTVDFNNLETLDQFHEFIKKNLNLSSEYGGNLEALHDVVVNSNIKFEVIKGGPILMEMQEIIADLLGHNIKN</sequence>
<evidence type="ECO:0000313" key="4">
    <source>
        <dbReference type="Proteomes" id="UP000241434"/>
    </source>
</evidence>
<dbReference type="RefSeq" id="WP_106775949.1">
    <property type="nucleotide sequence ID" value="NZ_JBGGGQ010000002.1"/>
</dbReference>
<organism evidence="3 4">
    <name type="scientific">Peptostreptococcus russellii</name>
    <dbReference type="NCBI Taxonomy" id="215200"/>
    <lineage>
        <taxon>Bacteria</taxon>
        <taxon>Bacillati</taxon>
        <taxon>Bacillota</taxon>
        <taxon>Clostridia</taxon>
        <taxon>Peptostreptococcales</taxon>
        <taxon>Peptostreptococcaceae</taxon>
        <taxon>Peptostreptococcus</taxon>
    </lineage>
</organism>
<dbReference type="Gene3D" id="3.30.370.10">
    <property type="entry name" value="Barstar-like"/>
    <property type="match status" value="1"/>
</dbReference>
<dbReference type="InterPro" id="IPR000468">
    <property type="entry name" value="Barstar"/>
</dbReference>
<reference evidence="3" key="1">
    <citation type="thesis" date="2015" institute="Rutgers" country="The State University of New Jersey, 14 College Farm Rd., New Brunswick, NJ, USA">
        <title>Ammonia toxicity in bacteria and its implications for treatment of and resource recovery from highly nitrogenous organic wastes.</title>
        <authorList>
            <person name="Luther A.K."/>
        </authorList>
    </citation>
    <scope>NUCLEOTIDE SEQUENCE</scope>
    <source>
        <strain evidence="3">RT-10B</strain>
    </source>
</reference>
<dbReference type="EMBL" id="JYGE01000001">
    <property type="protein sequence ID" value="PSJ32331.1"/>
    <property type="molecule type" value="Genomic_DNA"/>
</dbReference>
<dbReference type="InterPro" id="IPR035905">
    <property type="entry name" value="Barstar-like_sf"/>
</dbReference>
<accession>A0A2P7Q2Y5</accession>
<dbReference type="Proteomes" id="UP000241434">
    <property type="component" value="Unassembled WGS sequence"/>
</dbReference>